<dbReference type="InterPro" id="IPR036291">
    <property type="entry name" value="NAD(P)-bd_dom_sf"/>
</dbReference>
<gene>
    <name evidence="2" type="ORF">BGL_2c25850</name>
</gene>
<dbReference type="EMBL" id="CP002581">
    <property type="protein sequence ID" value="AJK50639.1"/>
    <property type="molecule type" value="Genomic_DNA"/>
</dbReference>
<dbReference type="AlphaFoldDB" id="A0A0B6S865"/>
<accession>A0A0B6S865</accession>
<sequence length="229" mass="24037">MSLWPRGVEQPPACTGGDPAAWRRAFDTDLLGTVGFVSAALPAPVAGCLGGADLERAGPRGRALRRAPWRAEGGADPLRQDAVGAPRVKASASTRCPPGNVYFEDGVWGRSEREPPDTSQACLAADPMGRMARPDEVARATVFLPGRAASFTTGTSILVDSGLAQGVPFRRHGGRVVPIRHPKRASTPRAGAPARRDGAAPAAARGLARASSFFLASDHKKHHFANPRL</sequence>
<evidence type="ECO:0000313" key="2">
    <source>
        <dbReference type="EMBL" id="AJK50639.1"/>
    </source>
</evidence>
<keyword evidence="3" id="KW-1185">Reference proteome</keyword>
<dbReference type="HOGENOM" id="CLU_1207958_0_0_4"/>
<dbReference type="Proteomes" id="UP000031838">
    <property type="component" value="Chromosome 2"/>
</dbReference>
<organism evidence="2 3">
    <name type="scientific">Burkholderia plantarii</name>
    <dbReference type="NCBI Taxonomy" id="41899"/>
    <lineage>
        <taxon>Bacteria</taxon>
        <taxon>Pseudomonadati</taxon>
        <taxon>Pseudomonadota</taxon>
        <taxon>Betaproteobacteria</taxon>
        <taxon>Burkholderiales</taxon>
        <taxon>Burkholderiaceae</taxon>
        <taxon>Burkholderia</taxon>
    </lineage>
</organism>
<feature type="region of interest" description="Disordered" evidence="1">
    <location>
        <begin position="182"/>
        <end position="203"/>
    </location>
</feature>
<dbReference type="SUPFAM" id="SSF51735">
    <property type="entry name" value="NAD(P)-binding Rossmann-fold domains"/>
    <property type="match status" value="2"/>
</dbReference>
<feature type="compositionally biased region" description="Low complexity" evidence="1">
    <location>
        <begin position="188"/>
        <end position="203"/>
    </location>
</feature>
<proteinExistence type="predicted"/>
<name>A0A0B6S865_BURPL</name>
<dbReference type="KEGG" id="bgp:BGL_2c25850"/>
<dbReference type="Pfam" id="PF13561">
    <property type="entry name" value="adh_short_C2"/>
    <property type="match status" value="1"/>
</dbReference>
<protein>
    <submittedName>
        <fullName evidence="2">Putative short-chain dehydrogenase/reductase SDR</fullName>
    </submittedName>
</protein>
<reference evidence="3" key="1">
    <citation type="submission" date="2011-03" db="EMBL/GenBank/DDBJ databases">
        <authorList>
            <person name="Voget S."/>
            <person name="Streit W.R."/>
            <person name="Jaeger K.E."/>
            <person name="Daniel R."/>
        </authorList>
    </citation>
    <scope>NUCLEOTIDE SEQUENCE [LARGE SCALE GENOMIC DNA]</scope>
    <source>
        <strain evidence="3">PG1</strain>
    </source>
</reference>
<evidence type="ECO:0000313" key="3">
    <source>
        <dbReference type="Proteomes" id="UP000031838"/>
    </source>
</evidence>
<reference evidence="2 3" key="2">
    <citation type="journal article" date="2016" name="Appl. Microbiol. Biotechnol.">
        <title>Mutations improving production and secretion of extracellular lipase by Burkholderia glumae PG1.</title>
        <authorList>
            <person name="Knapp A."/>
            <person name="Voget S."/>
            <person name="Gao R."/>
            <person name="Zaburannyi N."/>
            <person name="Krysciak D."/>
            <person name="Breuer M."/>
            <person name="Hauer B."/>
            <person name="Streit W.R."/>
            <person name="Muller R."/>
            <person name="Daniel R."/>
            <person name="Jaeger K.E."/>
        </authorList>
    </citation>
    <scope>NUCLEOTIDE SEQUENCE [LARGE SCALE GENOMIC DNA]</scope>
    <source>
        <strain evidence="2 3">PG1</strain>
    </source>
</reference>
<dbReference type="Gene3D" id="3.40.50.720">
    <property type="entry name" value="NAD(P)-binding Rossmann-like Domain"/>
    <property type="match status" value="1"/>
</dbReference>
<dbReference type="InterPro" id="IPR002347">
    <property type="entry name" value="SDR_fam"/>
</dbReference>
<evidence type="ECO:0000256" key="1">
    <source>
        <dbReference type="SAM" id="MobiDB-lite"/>
    </source>
</evidence>